<feature type="transmembrane region" description="Helical" evidence="1">
    <location>
        <begin position="275"/>
        <end position="296"/>
    </location>
</feature>
<dbReference type="Pfam" id="PF12679">
    <property type="entry name" value="ABC2_membrane_2"/>
    <property type="match status" value="1"/>
</dbReference>
<keyword evidence="3" id="KW-1185">Reference proteome</keyword>
<feature type="transmembrane region" description="Helical" evidence="1">
    <location>
        <begin position="184"/>
        <end position="202"/>
    </location>
</feature>
<organism evidence="2 3">
    <name type="scientific">Roseateles asaccharophilus</name>
    <dbReference type="NCBI Taxonomy" id="582607"/>
    <lineage>
        <taxon>Bacteria</taxon>
        <taxon>Pseudomonadati</taxon>
        <taxon>Pseudomonadota</taxon>
        <taxon>Betaproteobacteria</taxon>
        <taxon>Burkholderiales</taxon>
        <taxon>Sphaerotilaceae</taxon>
        <taxon>Roseateles</taxon>
    </lineage>
</organism>
<reference evidence="2 3" key="1">
    <citation type="submission" date="2023-07" db="EMBL/GenBank/DDBJ databases">
        <title>Sorghum-associated microbial communities from plants grown in Nebraska, USA.</title>
        <authorList>
            <person name="Schachtman D."/>
        </authorList>
    </citation>
    <scope>NUCLEOTIDE SEQUENCE [LARGE SCALE GENOMIC DNA]</scope>
    <source>
        <strain evidence="2 3">BE316</strain>
    </source>
</reference>
<sequence length="387" mass="41689">MKQGWIVFAKELADALRDRRTLMRMLIPALLMGPVMLMALSGLIASFEERAEKREVMAVGMEAAPTLLNFIERQTYTVKTAPADYEARLRATTLLEPVMVVPADFESKLLAGEAPVVEIVSDSANQRAQAGAGALHRLLGGFNQERAALNLAMRGVSMELLKPVDVEERDLASAQARATRMTTMIPMFIIMAVLYGALTAALDSTAGERERGSLEPLLMNPVPHSALVWGKWGAVALMGMVVALLSSLSFVPAQWLLKSDSLQAMFQFGMNEALAFWLLQIPLAAGLSGLLMALAIRSKTFKEAQASSTLIVTAVSLAPMVGLLNPGGDAPWYLWVPGLAQNTLMLSVLKGEALRWEQVLPGVVIGFALAAVALAYVARSMRAAVAR</sequence>
<feature type="transmembrane region" description="Helical" evidence="1">
    <location>
        <begin position="234"/>
        <end position="255"/>
    </location>
</feature>
<evidence type="ECO:0000313" key="2">
    <source>
        <dbReference type="EMBL" id="MDR7335722.1"/>
    </source>
</evidence>
<keyword evidence="1" id="KW-1133">Transmembrane helix</keyword>
<evidence type="ECO:0000313" key="3">
    <source>
        <dbReference type="Proteomes" id="UP001180825"/>
    </source>
</evidence>
<feature type="transmembrane region" description="Helical" evidence="1">
    <location>
        <begin position="359"/>
        <end position="378"/>
    </location>
</feature>
<dbReference type="RefSeq" id="WP_310332725.1">
    <property type="nucleotide sequence ID" value="NZ_JAVDXV010000011.1"/>
</dbReference>
<feature type="transmembrane region" description="Helical" evidence="1">
    <location>
        <begin position="308"/>
        <end position="325"/>
    </location>
</feature>
<accession>A0ABU2AET1</accession>
<protein>
    <submittedName>
        <fullName evidence="2">Sodium transport system permease protein</fullName>
    </submittedName>
</protein>
<keyword evidence="1" id="KW-0812">Transmembrane</keyword>
<feature type="transmembrane region" description="Helical" evidence="1">
    <location>
        <begin position="26"/>
        <end position="47"/>
    </location>
</feature>
<gene>
    <name evidence="2" type="ORF">J2X21_004889</name>
</gene>
<proteinExistence type="predicted"/>
<dbReference type="EMBL" id="JAVDXV010000011">
    <property type="protein sequence ID" value="MDR7335722.1"/>
    <property type="molecule type" value="Genomic_DNA"/>
</dbReference>
<dbReference type="PANTHER" id="PTHR43471">
    <property type="entry name" value="ABC TRANSPORTER PERMEASE"/>
    <property type="match status" value="1"/>
</dbReference>
<name>A0ABU2AET1_9BURK</name>
<dbReference type="Proteomes" id="UP001180825">
    <property type="component" value="Unassembled WGS sequence"/>
</dbReference>
<keyword evidence="1" id="KW-0472">Membrane</keyword>
<comment type="caution">
    <text evidence="2">The sequence shown here is derived from an EMBL/GenBank/DDBJ whole genome shotgun (WGS) entry which is preliminary data.</text>
</comment>
<evidence type="ECO:0000256" key="1">
    <source>
        <dbReference type="SAM" id="Phobius"/>
    </source>
</evidence>
<dbReference type="PANTHER" id="PTHR43471:SF3">
    <property type="entry name" value="ABC TRANSPORTER PERMEASE PROTEIN NATB"/>
    <property type="match status" value="1"/>
</dbReference>